<proteinExistence type="predicted"/>
<sequence length="169" mass="18015">MTGKPMHKSISVLLISSVLLVGCGQSRLNPLNWFGRAEPVAAADPTATVNPLIPKRNSVTARDETYRGELVAVIRELKVERTPGGAVLRVTGVAANQGSWDVRMEPLNDGKPVNGVLTYELRALPGATTVGSERTRLITAATFVSDQSLAGVRSLQVLGAENGLSSRRR</sequence>
<dbReference type="OrthoDB" id="7773807at2"/>
<evidence type="ECO:0000313" key="1">
    <source>
        <dbReference type="EMBL" id="CUH66707.1"/>
    </source>
</evidence>
<dbReference type="Proteomes" id="UP000051887">
    <property type="component" value="Unassembled WGS sequence"/>
</dbReference>
<dbReference type="EMBL" id="CYSB01000027">
    <property type="protein sequence ID" value="CUH66707.1"/>
    <property type="molecule type" value="Genomic_DNA"/>
</dbReference>
<dbReference type="EMBL" id="CYSC01000021">
    <property type="protein sequence ID" value="CUH71474.1"/>
    <property type="molecule type" value="Genomic_DNA"/>
</dbReference>
<accession>A0A0P1FSZ4</accession>
<keyword evidence="3" id="KW-1185">Reference proteome</keyword>
<evidence type="ECO:0000313" key="3">
    <source>
        <dbReference type="Proteomes" id="UP000051086"/>
    </source>
</evidence>
<protein>
    <recommendedName>
        <fullName evidence="5">Lipoprotein</fullName>
    </recommendedName>
</protein>
<dbReference type="Proteomes" id="UP000051086">
    <property type="component" value="Unassembled WGS sequence"/>
</dbReference>
<reference evidence="2 4" key="1">
    <citation type="submission" date="2015-09" db="EMBL/GenBank/DDBJ databases">
        <authorList>
            <consortium name="Swine Surveillance"/>
        </authorList>
    </citation>
    <scope>NUCLEOTIDE SEQUENCE [LARGE SCALE GENOMIC DNA]</scope>
    <source>
        <strain evidence="2 4">5120</strain>
    </source>
</reference>
<dbReference type="RefSeq" id="WP_131727430.1">
    <property type="nucleotide sequence ID" value="NZ_CYSB01000027.1"/>
</dbReference>
<organism evidence="2 4">
    <name type="scientific">Thalassovita autumnalis</name>
    <dbReference type="NCBI Taxonomy" id="2072972"/>
    <lineage>
        <taxon>Bacteria</taxon>
        <taxon>Pseudomonadati</taxon>
        <taxon>Pseudomonadota</taxon>
        <taxon>Alphaproteobacteria</taxon>
        <taxon>Rhodobacterales</taxon>
        <taxon>Roseobacteraceae</taxon>
        <taxon>Thalassovita</taxon>
    </lineage>
</organism>
<evidence type="ECO:0000313" key="4">
    <source>
        <dbReference type="Proteomes" id="UP000051887"/>
    </source>
</evidence>
<dbReference type="AlphaFoldDB" id="A0A0P1FSZ4"/>
<evidence type="ECO:0000313" key="2">
    <source>
        <dbReference type="EMBL" id="CUH71474.1"/>
    </source>
</evidence>
<gene>
    <name evidence="1" type="ORF">TL5118_01868</name>
    <name evidence="2" type="ORF">TL5120_01260</name>
</gene>
<evidence type="ECO:0008006" key="5">
    <source>
        <dbReference type="Google" id="ProtNLM"/>
    </source>
</evidence>
<dbReference type="PROSITE" id="PS51257">
    <property type="entry name" value="PROKAR_LIPOPROTEIN"/>
    <property type="match status" value="1"/>
</dbReference>
<name>A0A0P1FSZ4_9RHOB</name>
<reference evidence="1 3" key="2">
    <citation type="submission" date="2015-09" db="EMBL/GenBank/DDBJ databases">
        <authorList>
            <person name="Rodrigo-Torres L."/>
            <person name="Arahal D.R."/>
        </authorList>
    </citation>
    <scope>NUCLEOTIDE SEQUENCE [LARGE SCALE GENOMIC DNA]</scope>
    <source>
        <strain evidence="1 3">CECT 5118</strain>
    </source>
</reference>